<dbReference type="EMBL" id="AP024233">
    <property type="protein sequence ID" value="BCO09622.1"/>
    <property type="molecule type" value="Genomic_DNA"/>
</dbReference>
<dbReference type="RefSeq" id="WP_267926369.1">
    <property type="nucleotide sequence ID" value="NZ_AP024233.1"/>
</dbReference>
<feature type="region of interest" description="Disordered" evidence="1">
    <location>
        <begin position="135"/>
        <end position="155"/>
    </location>
</feature>
<dbReference type="KEGG" id="ddu:GF1_19980"/>
<name>A0A915U5X8_9BACT</name>
<keyword evidence="2" id="KW-0732">Signal</keyword>
<evidence type="ECO:0008006" key="5">
    <source>
        <dbReference type="Google" id="ProtNLM"/>
    </source>
</evidence>
<protein>
    <recommendedName>
        <fullName evidence="5">DUF5666 domain-containing protein</fullName>
    </recommendedName>
</protein>
<evidence type="ECO:0000256" key="2">
    <source>
        <dbReference type="SAM" id="SignalP"/>
    </source>
</evidence>
<keyword evidence="4" id="KW-1185">Reference proteome</keyword>
<evidence type="ECO:0000313" key="4">
    <source>
        <dbReference type="Proteomes" id="UP001063350"/>
    </source>
</evidence>
<dbReference type="Proteomes" id="UP001063350">
    <property type="component" value="Chromosome"/>
</dbReference>
<feature type="chain" id="PRO_5036997824" description="DUF5666 domain-containing protein" evidence="2">
    <location>
        <begin position="23"/>
        <end position="169"/>
    </location>
</feature>
<dbReference type="AlphaFoldDB" id="A0A915U5X8"/>
<proteinExistence type="predicted"/>
<reference evidence="3" key="1">
    <citation type="submission" date="2020-12" db="EMBL/GenBank/DDBJ databases">
        <title>Desulfobium dissulfuricans gen. nov., sp. nov., a novel mesophilic, sulfate-reducing bacterium isolated from a deep-sea hydrothermal vent.</title>
        <authorList>
            <person name="Hashimoto Y."/>
            <person name="Tame A."/>
            <person name="Sawayama S."/>
            <person name="Miyazaki J."/>
            <person name="Takai K."/>
            <person name="Nakagawa S."/>
        </authorList>
    </citation>
    <scope>NUCLEOTIDE SEQUENCE</scope>
    <source>
        <strain evidence="3">GF1</strain>
    </source>
</reference>
<organism evidence="3 4">
    <name type="scientific">Desulfolithobacter dissulfuricans</name>
    <dbReference type="NCBI Taxonomy" id="2795293"/>
    <lineage>
        <taxon>Bacteria</taxon>
        <taxon>Pseudomonadati</taxon>
        <taxon>Thermodesulfobacteriota</taxon>
        <taxon>Desulfobulbia</taxon>
        <taxon>Desulfobulbales</taxon>
        <taxon>Desulfobulbaceae</taxon>
        <taxon>Desulfolithobacter</taxon>
    </lineage>
</organism>
<evidence type="ECO:0000313" key="3">
    <source>
        <dbReference type="EMBL" id="BCO09622.1"/>
    </source>
</evidence>
<evidence type="ECO:0000256" key="1">
    <source>
        <dbReference type="SAM" id="MobiDB-lite"/>
    </source>
</evidence>
<gene>
    <name evidence="3" type="ORF">GF1_19980</name>
</gene>
<feature type="signal peptide" evidence="2">
    <location>
        <begin position="1"/>
        <end position="22"/>
    </location>
</feature>
<accession>A0A915U5X8</accession>
<sequence>MTRLLCIVPLILPLLLPTLCLAAVAGEDNEDLIAHGVIGYVLEVSPTHSLVQVGDRSYRVEQVVVVDSEDGVEKPGSMKDLHPGDLVAIDETDTDRERSMWVARKMVVYRGAAQTEIAGQLKVVLPLAVPGIDATRLRNTPSSGSSPDRADRVRKGRDKIIFENGVWHN</sequence>
<feature type="compositionally biased region" description="Polar residues" evidence="1">
    <location>
        <begin position="137"/>
        <end position="146"/>
    </location>
</feature>